<evidence type="ECO:0000313" key="1">
    <source>
        <dbReference type="EMBL" id="CAG8730187.1"/>
    </source>
</evidence>
<protein>
    <submittedName>
        <fullName evidence="1">15840_t:CDS:1</fullName>
    </submittedName>
</protein>
<accession>A0ACA9PYP6</accession>
<dbReference type="EMBL" id="CAJVPW010033061">
    <property type="protein sequence ID" value="CAG8730187.1"/>
    <property type="molecule type" value="Genomic_DNA"/>
</dbReference>
<organism evidence="1 2">
    <name type="scientific">Cetraspora pellucida</name>
    <dbReference type="NCBI Taxonomy" id="1433469"/>
    <lineage>
        <taxon>Eukaryota</taxon>
        <taxon>Fungi</taxon>
        <taxon>Fungi incertae sedis</taxon>
        <taxon>Mucoromycota</taxon>
        <taxon>Glomeromycotina</taxon>
        <taxon>Glomeromycetes</taxon>
        <taxon>Diversisporales</taxon>
        <taxon>Gigasporaceae</taxon>
        <taxon>Cetraspora</taxon>
    </lineage>
</organism>
<dbReference type="Proteomes" id="UP000789366">
    <property type="component" value="Unassembled WGS sequence"/>
</dbReference>
<proteinExistence type="predicted"/>
<name>A0ACA9PYP6_9GLOM</name>
<reference evidence="1" key="1">
    <citation type="submission" date="2021-06" db="EMBL/GenBank/DDBJ databases">
        <authorList>
            <person name="Kallberg Y."/>
            <person name="Tangrot J."/>
            <person name="Rosling A."/>
        </authorList>
    </citation>
    <scope>NUCLEOTIDE SEQUENCE</scope>
    <source>
        <strain evidence="1">28 12/20/2015</strain>
    </source>
</reference>
<feature type="non-terminal residue" evidence="1">
    <location>
        <position position="124"/>
    </location>
</feature>
<keyword evidence="2" id="KW-1185">Reference proteome</keyword>
<evidence type="ECO:0000313" key="2">
    <source>
        <dbReference type="Proteomes" id="UP000789366"/>
    </source>
</evidence>
<sequence length="124" mass="14276">MLSDEHESNNEVNSVVSQNINNLLPFTPATPTDQHYETNILSEKYSNSNNEMNSVASSNYDVDNIDSVNDIEDVDDIKDVKSDNNKQNKQDDYKEKNELEDFYSKKHDNKSTKNVIDDPIQKIF</sequence>
<comment type="caution">
    <text evidence="1">The sequence shown here is derived from an EMBL/GenBank/DDBJ whole genome shotgun (WGS) entry which is preliminary data.</text>
</comment>
<gene>
    <name evidence="1" type="ORF">SPELUC_LOCUS13054</name>
</gene>